<protein>
    <submittedName>
        <fullName evidence="1">U1 protein</fullName>
    </submittedName>
</protein>
<name>A0A0C5C381_9RHAB</name>
<dbReference type="Proteomes" id="UP000232424">
    <property type="component" value="Segment"/>
</dbReference>
<evidence type="ECO:0000313" key="2">
    <source>
        <dbReference type="Proteomes" id="UP000232424"/>
    </source>
</evidence>
<evidence type="ECO:0000313" key="1">
    <source>
        <dbReference type="EMBL" id="AJN08913.1"/>
    </source>
</evidence>
<organism evidence="1 2">
    <name type="scientific">Ekpoma virus 1</name>
    <dbReference type="NCBI Taxonomy" id="1987020"/>
    <lineage>
        <taxon>Viruses</taxon>
        <taxon>Riboviria</taxon>
        <taxon>Orthornavirae</taxon>
        <taxon>Negarnaviricota</taxon>
        <taxon>Haploviricotina</taxon>
        <taxon>Monjiviricetes</taxon>
        <taxon>Mononegavirales</taxon>
        <taxon>Rhabdoviridae</taxon>
        <taxon>Alpharhabdovirinae</taxon>
        <taxon>Tibrovirus</taxon>
        <taxon>Tibrovirus alphaekpoma</taxon>
    </lineage>
</organism>
<accession>A0A0C5C381</accession>
<dbReference type="EMBL" id="KP324827">
    <property type="protein sequence ID" value="AJN08913.1"/>
    <property type="molecule type" value="Viral_cRNA"/>
</dbReference>
<sequence>MTAKLHIQLRLSILSDNIDGLSNHEILSDMLYLTTKYAKDPYMMALIGYAGMDMPEELRYSRRDMGNAILLESKTIKVVSLSSTLAHPLEEDFFFYCQSNQEKDILETHGSFIIDARVHITSDDMPTYPDSINPQHQGRRDYVIGYLRKSGVDIDINQDGILIKSWFEEVVGDMFD</sequence>
<dbReference type="KEGG" id="vg:37616345"/>
<keyword evidence="2" id="KW-1185">Reference proteome</keyword>
<dbReference type="GeneID" id="37616345"/>
<reference evidence="1 2" key="1">
    <citation type="journal article" date="2015" name="PLoS Negl. Trop. Dis.">
        <title>Discovery of novel rhabdoviruses in the blood of healthy individuals from west Africa.</title>
        <authorList>
            <person name="Stremlau M.H."/>
            <person name="Andersen K.G."/>
            <person name="Folarin O.A."/>
            <person name="Grove J.N."/>
            <person name="Odia I."/>
            <person name="Ehiane P.E."/>
            <person name="Omoniwa O."/>
            <person name="Omoregie O."/>
            <person name="Jiang P.P."/>
            <person name="Yozwiak N.L."/>
            <person name="Matranga C.B."/>
            <person name="Yang X."/>
            <person name="Gire S.K."/>
            <person name="Winnicki S."/>
            <person name="Tariyal R."/>
            <person name="Schaffner S.F."/>
            <person name="Okokhere P.O."/>
            <person name="Okogbenin S."/>
            <person name="Akpede G.O."/>
            <person name="Asogun D.A."/>
            <person name="Agbonlahor D.E."/>
            <person name="Walker P.J."/>
            <person name="Tesh R.B."/>
            <person name="Levin J.Z."/>
            <person name="Garry R.F."/>
            <person name="Sabeti P.C."/>
            <person name="Happi C.T."/>
        </authorList>
    </citation>
    <scope>NUCLEOTIDE SEQUENCE [LARGE SCALE GENOMIC DNA]</scope>
    <source>
        <strain evidence="1">EKV-1</strain>
    </source>
</reference>
<proteinExistence type="predicted"/>
<dbReference type="RefSeq" id="YP_009505507.1">
    <property type="nucleotide sequence ID" value="NC_038282.1"/>
</dbReference>